<gene>
    <name evidence="3" type="ordered locus">Cwoe_0236</name>
</gene>
<protein>
    <recommendedName>
        <fullName evidence="5">SnoaL-like domain-containing protein</fullName>
    </recommendedName>
</protein>
<feature type="chain" id="PRO_5003043228" description="SnoaL-like domain-containing protein" evidence="2">
    <location>
        <begin position="26"/>
        <end position="402"/>
    </location>
</feature>
<dbReference type="EMBL" id="CP001854">
    <property type="protein sequence ID" value="ADB48672.1"/>
    <property type="molecule type" value="Genomic_DNA"/>
</dbReference>
<reference evidence="4" key="2">
    <citation type="submission" date="2010-01" db="EMBL/GenBank/DDBJ databases">
        <title>The complete genome of Conexibacter woesei DSM 14684.</title>
        <authorList>
            <consortium name="US DOE Joint Genome Institute (JGI-PGF)"/>
            <person name="Lucas S."/>
            <person name="Copeland A."/>
            <person name="Lapidus A."/>
            <person name="Glavina del Rio T."/>
            <person name="Dalin E."/>
            <person name="Tice H."/>
            <person name="Bruce D."/>
            <person name="Goodwin L."/>
            <person name="Pitluck S."/>
            <person name="Kyrpides N."/>
            <person name="Mavromatis K."/>
            <person name="Ivanova N."/>
            <person name="Mikhailova N."/>
            <person name="Chertkov O."/>
            <person name="Brettin T."/>
            <person name="Detter J.C."/>
            <person name="Han C."/>
            <person name="Larimer F."/>
            <person name="Land M."/>
            <person name="Hauser L."/>
            <person name="Markowitz V."/>
            <person name="Cheng J.-F."/>
            <person name="Hugenholtz P."/>
            <person name="Woyke T."/>
            <person name="Wu D."/>
            <person name="Pukall R."/>
            <person name="Steenblock K."/>
            <person name="Schneider S."/>
            <person name="Klenk H.-P."/>
            <person name="Eisen J.A."/>
        </authorList>
    </citation>
    <scope>NUCLEOTIDE SEQUENCE [LARGE SCALE GENOMIC DNA]</scope>
    <source>
        <strain evidence="4">DSM 14684 / CIP 108061 / JCM 11494 / NBRC 100937 / ID131577</strain>
    </source>
</reference>
<evidence type="ECO:0000313" key="3">
    <source>
        <dbReference type="EMBL" id="ADB48672.1"/>
    </source>
</evidence>
<keyword evidence="4" id="KW-1185">Reference proteome</keyword>
<evidence type="ECO:0000256" key="1">
    <source>
        <dbReference type="SAM" id="MobiDB-lite"/>
    </source>
</evidence>
<dbReference type="Proteomes" id="UP000008229">
    <property type="component" value="Chromosome"/>
</dbReference>
<feature type="region of interest" description="Disordered" evidence="1">
    <location>
        <begin position="218"/>
        <end position="255"/>
    </location>
</feature>
<name>D3F5Z9_CONWI</name>
<reference evidence="3 4" key="1">
    <citation type="journal article" date="2010" name="Stand. Genomic Sci.">
        <title>Complete genome sequence of Conexibacter woesei type strain (ID131577).</title>
        <authorList>
            <person name="Pukall R."/>
            <person name="Lapidus A."/>
            <person name="Glavina Del Rio T."/>
            <person name="Copeland A."/>
            <person name="Tice H."/>
            <person name="Cheng J.-F."/>
            <person name="Lucas S."/>
            <person name="Chen F."/>
            <person name="Nolan M."/>
            <person name="Bruce D."/>
            <person name="Goodwin L."/>
            <person name="Pitluck S."/>
            <person name="Mavromatis K."/>
            <person name="Ivanova N."/>
            <person name="Ovchinnikova G."/>
            <person name="Pati A."/>
            <person name="Chen A."/>
            <person name="Palaniappan K."/>
            <person name="Land M."/>
            <person name="Hauser L."/>
            <person name="Chang Y.-J."/>
            <person name="Jeffries C.D."/>
            <person name="Chain P."/>
            <person name="Meincke L."/>
            <person name="Sims D."/>
            <person name="Brettin T."/>
            <person name="Detter J.C."/>
            <person name="Rohde M."/>
            <person name="Goeker M."/>
            <person name="Bristow J."/>
            <person name="Eisen J.A."/>
            <person name="Markowitz V."/>
            <person name="Kyrpides N.C."/>
            <person name="Klenk H.-P."/>
            <person name="Hugenholtz P."/>
        </authorList>
    </citation>
    <scope>NUCLEOTIDE SEQUENCE [LARGE SCALE GENOMIC DNA]</scope>
    <source>
        <strain evidence="4">DSM 14684 / CIP 108061 / JCM 11494 / NBRC 100937 / ID131577</strain>
    </source>
</reference>
<keyword evidence="2" id="KW-0732">Signal</keyword>
<sequence precursor="true">MRHLSAFLVIVACAVPSGLAAPAQAEEPVPALAPETVPAAVTAAVNALALDARPCELMTRDLREHVAVVELLSHDPVVAEPWEPTDVTRLCNAYVVAGVGFGVGIFPDRGGWVATEIGPARVVETSGDMVRLRSRVVQRFTPARDVLGSERVVDLFVVREEGVWRLASLAGLLQLDLSNGSVPGTLAAFARERRAQTAETRRRLRAHARMVRELASVPRPLSRTSPSCGAGGRGGVSGRADSSSNVRRFDEHSERVRGPRAARADMVAVRLRTWGGRMCWTVRFRGDVADRIDVRFILTQPSGRDDLRAASWSLRLDGGRAAGVLEDHDGVQRMFAVRASVRGRVLRVVVPARRVRGQVRTGERFRWSAIDYMPDPDRPPGGTVEWVDELPQLVERGILHRP</sequence>
<dbReference type="HOGENOM" id="CLU_684595_0_0_11"/>
<dbReference type="KEGG" id="cwo:Cwoe_0236"/>
<evidence type="ECO:0000256" key="2">
    <source>
        <dbReference type="SAM" id="SignalP"/>
    </source>
</evidence>
<evidence type="ECO:0000313" key="4">
    <source>
        <dbReference type="Proteomes" id="UP000008229"/>
    </source>
</evidence>
<feature type="signal peptide" evidence="2">
    <location>
        <begin position="1"/>
        <end position="25"/>
    </location>
</feature>
<accession>D3F5Z9</accession>
<evidence type="ECO:0008006" key="5">
    <source>
        <dbReference type="Google" id="ProtNLM"/>
    </source>
</evidence>
<dbReference type="AlphaFoldDB" id="D3F5Z9"/>
<proteinExistence type="predicted"/>
<dbReference type="STRING" id="469383.Cwoe_0236"/>
<organism evidence="3 4">
    <name type="scientific">Conexibacter woesei (strain DSM 14684 / CCUG 47730 / CIP 108061 / JCM 11494 / NBRC 100937 / ID131577)</name>
    <dbReference type="NCBI Taxonomy" id="469383"/>
    <lineage>
        <taxon>Bacteria</taxon>
        <taxon>Bacillati</taxon>
        <taxon>Actinomycetota</taxon>
        <taxon>Thermoleophilia</taxon>
        <taxon>Solirubrobacterales</taxon>
        <taxon>Conexibacteraceae</taxon>
        <taxon>Conexibacter</taxon>
    </lineage>
</organism>